<feature type="non-terminal residue" evidence="1">
    <location>
        <position position="156"/>
    </location>
</feature>
<evidence type="ECO:0000313" key="2">
    <source>
        <dbReference type="Proteomes" id="UP001060215"/>
    </source>
</evidence>
<evidence type="ECO:0000313" key="1">
    <source>
        <dbReference type="EMBL" id="KAI8012242.1"/>
    </source>
</evidence>
<dbReference type="EMBL" id="CM045762">
    <property type="protein sequence ID" value="KAI8012242.1"/>
    <property type="molecule type" value="Genomic_DNA"/>
</dbReference>
<sequence>WALFLDLFTFLYYFPSTIFIRHSRLRVTNIRYPITIPIQSRIHTPSQQYFPHSELIVRHVDNSQLRERMFALGLEGAYVTMKPIKPQDKNLKIEVIEGKIEALEVTKEEEGAIGLDGVVKVAATEVKSNHMTIRPVARGCEPMMCKESKMSKELGN</sequence>
<name>A0ACC0HF53_9ERIC</name>
<keyword evidence="2" id="KW-1185">Reference proteome</keyword>
<reference evidence="1 2" key="1">
    <citation type="journal article" date="2022" name="Plant J.">
        <title>Chromosome-level genome of Camellia lanceoleosa provides a valuable resource for understanding genome evolution and self-incompatibility.</title>
        <authorList>
            <person name="Gong W."/>
            <person name="Xiao S."/>
            <person name="Wang L."/>
            <person name="Liao Z."/>
            <person name="Chang Y."/>
            <person name="Mo W."/>
            <person name="Hu G."/>
            <person name="Li W."/>
            <person name="Zhao G."/>
            <person name="Zhu H."/>
            <person name="Hu X."/>
            <person name="Ji K."/>
            <person name="Xiang X."/>
            <person name="Song Q."/>
            <person name="Yuan D."/>
            <person name="Jin S."/>
            <person name="Zhang L."/>
        </authorList>
    </citation>
    <scope>NUCLEOTIDE SEQUENCE [LARGE SCALE GENOMIC DNA]</scope>
    <source>
        <strain evidence="1">SQ_2022a</strain>
    </source>
</reference>
<accession>A0ACC0HF53</accession>
<organism evidence="1 2">
    <name type="scientific">Camellia lanceoleosa</name>
    <dbReference type="NCBI Taxonomy" id="1840588"/>
    <lineage>
        <taxon>Eukaryota</taxon>
        <taxon>Viridiplantae</taxon>
        <taxon>Streptophyta</taxon>
        <taxon>Embryophyta</taxon>
        <taxon>Tracheophyta</taxon>
        <taxon>Spermatophyta</taxon>
        <taxon>Magnoliopsida</taxon>
        <taxon>eudicotyledons</taxon>
        <taxon>Gunneridae</taxon>
        <taxon>Pentapetalae</taxon>
        <taxon>asterids</taxon>
        <taxon>Ericales</taxon>
        <taxon>Theaceae</taxon>
        <taxon>Camellia</taxon>
    </lineage>
</organism>
<gene>
    <name evidence="1" type="ORF">LOK49_LG06G00324</name>
</gene>
<dbReference type="Proteomes" id="UP001060215">
    <property type="component" value="Chromosome 5"/>
</dbReference>
<feature type="non-terminal residue" evidence="1">
    <location>
        <position position="1"/>
    </location>
</feature>
<proteinExistence type="predicted"/>
<comment type="caution">
    <text evidence="1">The sequence shown here is derived from an EMBL/GenBank/DDBJ whole genome shotgun (WGS) entry which is preliminary data.</text>
</comment>
<protein>
    <submittedName>
        <fullName evidence="1">Uncharacterized protein</fullName>
    </submittedName>
</protein>